<reference evidence="1 2" key="1">
    <citation type="journal article" date="2019" name="Genome Biol. Evol.">
        <title>Genomic Plasticity Mediated by Transposable Elements in the Plant Pathogenic Fungus Colletotrichum higginsianum.</title>
        <authorList>
            <person name="Tsushima A."/>
            <person name="Gan P."/>
            <person name="Kumakura N."/>
            <person name="Narusaka M."/>
            <person name="Takano Y."/>
            <person name="Narusaka Y."/>
            <person name="Shirasu K."/>
        </authorList>
    </citation>
    <scope>NUCLEOTIDE SEQUENCE [LARGE SCALE GENOMIC DNA]</scope>
    <source>
        <strain evidence="1 2">MAFF305635-RFP</strain>
    </source>
</reference>
<proteinExistence type="predicted"/>
<sequence>MSIKETFPRPEDGHYRWPGLRENRDRDLQAMNCLRVISDSMSACELSNIDYASGSWGYTVLRTTYSDESDRLWPAAMDRLKRWVTEYFVHLNRLITNKLDGTLNDEVARRFVLEVVETEELRGHELSSREHAESLVHIFEIWRHGATGSTDFDTRDNPRFCDFLVIDEDALRSLAALPDETPHLGPVSRTDRRARIGSYIDSYVWLVDSRAVNRYQGVEDGDNYEGWMRLCSEDIYYAWFEKAGRSASDHWTFEQREIPEGSGIKWYQAR</sequence>
<gene>
    <name evidence="1" type="ORF">CH35J_008232</name>
</gene>
<comment type="caution">
    <text evidence="1">The sequence shown here is derived from an EMBL/GenBank/DDBJ whole genome shotgun (WGS) entry which is preliminary data.</text>
</comment>
<name>A0A4T0VSE2_9PEZI</name>
<dbReference type="EMBL" id="MWPZ01000006">
    <property type="protein sequence ID" value="TIC95470.1"/>
    <property type="molecule type" value="Genomic_DNA"/>
</dbReference>
<evidence type="ECO:0000313" key="2">
    <source>
        <dbReference type="Proteomes" id="UP000305883"/>
    </source>
</evidence>
<dbReference type="AlphaFoldDB" id="A0A4T0VSE2"/>
<dbReference type="OrthoDB" id="6499973at2759"/>
<dbReference type="Proteomes" id="UP000305883">
    <property type="component" value="Unassembled WGS sequence"/>
</dbReference>
<evidence type="ECO:0000313" key="1">
    <source>
        <dbReference type="EMBL" id="TIC95470.1"/>
    </source>
</evidence>
<accession>A0A4T0VSE2</accession>
<protein>
    <submittedName>
        <fullName evidence="1">Uncharacterized protein</fullName>
    </submittedName>
</protein>
<organism evidence="1 2">
    <name type="scientific">Colletotrichum higginsianum</name>
    <dbReference type="NCBI Taxonomy" id="80884"/>
    <lineage>
        <taxon>Eukaryota</taxon>
        <taxon>Fungi</taxon>
        <taxon>Dikarya</taxon>
        <taxon>Ascomycota</taxon>
        <taxon>Pezizomycotina</taxon>
        <taxon>Sordariomycetes</taxon>
        <taxon>Hypocreomycetidae</taxon>
        <taxon>Glomerellales</taxon>
        <taxon>Glomerellaceae</taxon>
        <taxon>Colletotrichum</taxon>
        <taxon>Colletotrichum destructivum species complex</taxon>
    </lineage>
</organism>